<sequence>MLLETLEDVSLGRLATASWRWVDTGSAELAVENAERTIRADRSQVTSLFENLFSNAVAHGGADVTVRVGFLEATDGFYVEDDGSGIPDQHLDDVFEHGYTTSDDGTGLGLSIVGAIAEAHDWTASAGESDDGGARLEFRT</sequence>
<feature type="domain" description="Histidine kinase" evidence="6">
    <location>
        <begin position="38"/>
        <end position="140"/>
    </location>
</feature>
<dbReference type="Proteomes" id="UP000011688">
    <property type="component" value="Unassembled WGS sequence"/>
</dbReference>
<protein>
    <recommendedName>
        <fullName evidence="2">histidine kinase</fullName>
        <ecNumber evidence="2">2.7.13.3</ecNumber>
    </recommendedName>
</protein>
<dbReference type="eggNOG" id="arCOG02333">
    <property type="taxonomic scope" value="Archaea"/>
</dbReference>
<comment type="caution">
    <text evidence="7">The sequence shown here is derived from an EMBL/GenBank/DDBJ whole genome shotgun (WGS) entry which is preliminary data.</text>
</comment>
<dbReference type="PRINTS" id="PR00344">
    <property type="entry name" value="BCTRLSENSOR"/>
</dbReference>
<dbReference type="EC" id="2.7.13.3" evidence="2"/>
<dbReference type="GO" id="GO:0000160">
    <property type="term" value="P:phosphorelay signal transduction system"/>
    <property type="evidence" value="ECO:0007669"/>
    <property type="project" value="UniProtKB-KW"/>
</dbReference>
<evidence type="ECO:0000256" key="3">
    <source>
        <dbReference type="ARBA" id="ARBA00022679"/>
    </source>
</evidence>
<proteinExistence type="predicted"/>
<keyword evidence="3" id="KW-0808">Transferase</keyword>
<dbReference type="InterPro" id="IPR036890">
    <property type="entry name" value="HATPase_C_sf"/>
</dbReference>
<evidence type="ECO:0000259" key="6">
    <source>
        <dbReference type="PROSITE" id="PS50109"/>
    </source>
</evidence>
<evidence type="ECO:0000256" key="5">
    <source>
        <dbReference type="ARBA" id="ARBA00023012"/>
    </source>
</evidence>
<dbReference type="Gene3D" id="3.30.565.10">
    <property type="entry name" value="Histidine kinase-like ATPase, C-terminal domain"/>
    <property type="match status" value="1"/>
</dbReference>
<keyword evidence="4 7" id="KW-0418">Kinase</keyword>
<reference evidence="7 8" key="1">
    <citation type="journal article" date="2014" name="PLoS Genet.">
        <title>Phylogenetically driven sequencing of extremely halophilic archaea reveals strategies for static and dynamic osmo-response.</title>
        <authorList>
            <person name="Becker E.A."/>
            <person name="Seitzer P.M."/>
            <person name="Tritt A."/>
            <person name="Larsen D."/>
            <person name="Krusor M."/>
            <person name="Yao A.I."/>
            <person name="Wu D."/>
            <person name="Madern D."/>
            <person name="Eisen J.A."/>
            <person name="Darling A.E."/>
            <person name="Facciotti M.T."/>
        </authorList>
    </citation>
    <scope>NUCLEOTIDE SEQUENCE [LARGE SCALE GENOMIC DNA]</scope>
    <source>
        <strain evidence="7 8">DSM 10524</strain>
    </source>
</reference>
<evidence type="ECO:0000256" key="1">
    <source>
        <dbReference type="ARBA" id="ARBA00000085"/>
    </source>
</evidence>
<dbReference type="InterPro" id="IPR005467">
    <property type="entry name" value="His_kinase_dom"/>
</dbReference>
<dbReference type="PROSITE" id="PS50109">
    <property type="entry name" value="HIS_KIN"/>
    <property type="match status" value="1"/>
</dbReference>
<dbReference type="EMBL" id="AOIB01000035">
    <property type="protein sequence ID" value="ELY54782.1"/>
    <property type="molecule type" value="Genomic_DNA"/>
</dbReference>
<dbReference type="CDD" id="cd00075">
    <property type="entry name" value="HATPase"/>
    <property type="match status" value="1"/>
</dbReference>
<dbReference type="PANTHER" id="PTHR43711:SF1">
    <property type="entry name" value="HISTIDINE KINASE 1"/>
    <property type="match status" value="1"/>
</dbReference>
<dbReference type="GO" id="GO:0004673">
    <property type="term" value="F:protein histidine kinase activity"/>
    <property type="evidence" value="ECO:0007669"/>
    <property type="project" value="UniProtKB-EC"/>
</dbReference>
<dbReference type="SMART" id="SM00387">
    <property type="entry name" value="HATPase_c"/>
    <property type="match status" value="1"/>
</dbReference>
<dbReference type="InterPro" id="IPR003594">
    <property type="entry name" value="HATPase_dom"/>
</dbReference>
<dbReference type="AlphaFoldDB" id="L9WZF4"/>
<dbReference type="Pfam" id="PF02518">
    <property type="entry name" value="HATPase_c"/>
    <property type="match status" value="1"/>
</dbReference>
<name>L9WZF4_9EURY</name>
<evidence type="ECO:0000313" key="8">
    <source>
        <dbReference type="Proteomes" id="UP000011688"/>
    </source>
</evidence>
<keyword evidence="5" id="KW-0902">Two-component regulatory system</keyword>
<evidence type="ECO:0000313" key="7">
    <source>
        <dbReference type="EMBL" id="ELY54782.1"/>
    </source>
</evidence>
<accession>L9WZF4</accession>
<dbReference type="STRING" id="1227497.C491_17934"/>
<organism evidence="7 8">
    <name type="scientific">Natronococcus amylolyticus DSM 10524</name>
    <dbReference type="NCBI Taxonomy" id="1227497"/>
    <lineage>
        <taxon>Archaea</taxon>
        <taxon>Methanobacteriati</taxon>
        <taxon>Methanobacteriota</taxon>
        <taxon>Stenosarchaea group</taxon>
        <taxon>Halobacteria</taxon>
        <taxon>Halobacteriales</taxon>
        <taxon>Natrialbaceae</taxon>
        <taxon>Natronococcus</taxon>
    </lineage>
</organism>
<dbReference type="RefSeq" id="WP_005558704.1">
    <property type="nucleotide sequence ID" value="NZ_AOIB01000035.1"/>
</dbReference>
<dbReference type="SUPFAM" id="SSF55874">
    <property type="entry name" value="ATPase domain of HSP90 chaperone/DNA topoisomerase II/histidine kinase"/>
    <property type="match status" value="1"/>
</dbReference>
<keyword evidence="8" id="KW-1185">Reference proteome</keyword>
<dbReference type="InterPro" id="IPR050736">
    <property type="entry name" value="Sensor_HK_Regulatory"/>
</dbReference>
<dbReference type="OrthoDB" id="8127at2157"/>
<dbReference type="PANTHER" id="PTHR43711">
    <property type="entry name" value="TWO-COMPONENT HISTIDINE KINASE"/>
    <property type="match status" value="1"/>
</dbReference>
<evidence type="ECO:0000256" key="4">
    <source>
        <dbReference type="ARBA" id="ARBA00022777"/>
    </source>
</evidence>
<gene>
    <name evidence="7" type="ORF">C491_17934</name>
</gene>
<dbReference type="InterPro" id="IPR004358">
    <property type="entry name" value="Sig_transdc_His_kin-like_C"/>
</dbReference>
<evidence type="ECO:0000256" key="2">
    <source>
        <dbReference type="ARBA" id="ARBA00012438"/>
    </source>
</evidence>
<comment type="catalytic activity">
    <reaction evidence="1">
        <text>ATP + protein L-histidine = ADP + protein N-phospho-L-histidine.</text>
        <dbReference type="EC" id="2.7.13.3"/>
    </reaction>
</comment>